<reference evidence="1 2" key="1">
    <citation type="submission" date="2019-03" db="EMBL/GenBank/DDBJ databases">
        <title>Genomics of glacier-inhabiting Cryobacterium strains.</title>
        <authorList>
            <person name="Liu Q."/>
            <person name="Xin Y.-H."/>
        </authorList>
    </citation>
    <scope>NUCLEOTIDE SEQUENCE [LARGE SCALE GENOMIC DNA]</scope>
    <source>
        <strain evidence="1 2">Sr54</strain>
    </source>
</reference>
<accession>A0A4R9BTM2</accession>
<dbReference type="AlphaFoldDB" id="A0A4R9BTM2"/>
<name>A0A4R9BTM2_9MICO</name>
<keyword evidence="2" id="KW-1185">Reference proteome</keyword>
<evidence type="ECO:0000313" key="2">
    <source>
        <dbReference type="Proteomes" id="UP000297626"/>
    </source>
</evidence>
<comment type="caution">
    <text evidence="1">The sequence shown here is derived from an EMBL/GenBank/DDBJ whole genome shotgun (WGS) entry which is preliminary data.</text>
</comment>
<gene>
    <name evidence="1" type="ORF">E3T51_02145</name>
</gene>
<evidence type="ECO:0000313" key="1">
    <source>
        <dbReference type="EMBL" id="TFD90759.1"/>
    </source>
</evidence>
<sequence length="102" mass="11070">MRTGEVGTIRVVVLANGQTQAHARMRDEFGTLHRLKGTRATEVEARRALDDQADLLRNGIAGLSLAANLAGRRHRRAVALPHPFVAARYSLSAGVRQPVHVA</sequence>
<dbReference type="Proteomes" id="UP000297626">
    <property type="component" value="Unassembled WGS sequence"/>
</dbReference>
<dbReference type="EMBL" id="SOHN01000005">
    <property type="protein sequence ID" value="TFD90759.1"/>
    <property type="molecule type" value="Genomic_DNA"/>
</dbReference>
<proteinExistence type="predicted"/>
<protein>
    <submittedName>
        <fullName evidence="1">Uncharacterized protein</fullName>
    </submittedName>
</protein>
<organism evidence="1 2">
    <name type="scientific">Cryobacterium serini</name>
    <dbReference type="NCBI Taxonomy" id="1259201"/>
    <lineage>
        <taxon>Bacteria</taxon>
        <taxon>Bacillati</taxon>
        <taxon>Actinomycetota</taxon>
        <taxon>Actinomycetes</taxon>
        <taxon>Micrococcales</taxon>
        <taxon>Microbacteriaceae</taxon>
        <taxon>Cryobacterium</taxon>
    </lineage>
</organism>
<dbReference type="RefSeq" id="WP_134526954.1">
    <property type="nucleotide sequence ID" value="NZ_SOHN01000005.1"/>
</dbReference>